<keyword evidence="2" id="KW-1185">Reference proteome</keyword>
<accession>A0ABR2RKP2</accession>
<name>A0ABR2RKP2_9ROSI</name>
<sequence length="110" mass="12200">MLMPSSVVVSATCGSTGEVNASILPFWACGGRCFVGFFDPPVHGKSTPSLYRHGEVFRGFLPSGAQMSKHANRTMEDSQFRHLHSQCIVAINTHYCSYLYHVHLQDLILN</sequence>
<dbReference type="Proteomes" id="UP001396334">
    <property type="component" value="Unassembled WGS sequence"/>
</dbReference>
<dbReference type="EMBL" id="JBBPBN010000022">
    <property type="protein sequence ID" value="KAK9013510.1"/>
    <property type="molecule type" value="Genomic_DNA"/>
</dbReference>
<protein>
    <submittedName>
        <fullName evidence="1">Uncharacterized protein</fullName>
    </submittedName>
</protein>
<evidence type="ECO:0000313" key="1">
    <source>
        <dbReference type="EMBL" id="KAK9013510.1"/>
    </source>
</evidence>
<gene>
    <name evidence="1" type="ORF">V6N11_041517</name>
</gene>
<proteinExistence type="predicted"/>
<organism evidence="1 2">
    <name type="scientific">Hibiscus sabdariffa</name>
    <name type="common">roselle</name>
    <dbReference type="NCBI Taxonomy" id="183260"/>
    <lineage>
        <taxon>Eukaryota</taxon>
        <taxon>Viridiplantae</taxon>
        <taxon>Streptophyta</taxon>
        <taxon>Embryophyta</taxon>
        <taxon>Tracheophyta</taxon>
        <taxon>Spermatophyta</taxon>
        <taxon>Magnoliopsida</taxon>
        <taxon>eudicotyledons</taxon>
        <taxon>Gunneridae</taxon>
        <taxon>Pentapetalae</taxon>
        <taxon>rosids</taxon>
        <taxon>malvids</taxon>
        <taxon>Malvales</taxon>
        <taxon>Malvaceae</taxon>
        <taxon>Malvoideae</taxon>
        <taxon>Hibiscus</taxon>
    </lineage>
</organism>
<comment type="caution">
    <text evidence="1">The sequence shown here is derived from an EMBL/GenBank/DDBJ whole genome shotgun (WGS) entry which is preliminary data.</text>
</comment>
<reference evidence="1 2" key="1">
    <citation type="journal article" date="2024" name="G3 (Bethesda)">
        <title>Genome assembly of Hibiscus sabdariffa L. provides insights into metabolisms of medicinal natural products.</title>
        <authorList>
            <person name="Kim T."/>
        </authorList>
    </citation>
    <scope>NUCLEOTIDE SEQUENCE [LARGE SCALE GENOMIC DNA]</scope>
    <source>
        <strain evidence="1">TK-2024</strain>
        <tissue evidence="1">Old leaves</tissue>
    </source>
</reference>
<evidence type="ECO:0000313" key="2">
    <source>
        <dbReference type="Proteomes" id="UP001396334"/>
    </source>
</evidence>